<sequence length="152" mass="17949">MPSLKVICNKRVHFSPQIRVIVIGRYEEIMTDYERTMLWYTNRDKTKIIHSVQKTIKMVQRSNITIKRCIRGIEHLACPELFEQIKINKDCVHFGVLREQHRQQMLGIRDVEEMRKVSSVASQWARKKAFELGIKDTMKAQKRNTMTCSNAL</sequence>
<reference evidence="1" key="1">
    <citation type="submission" date="2021-01" db="EMBL/GenBank/DDBJ databases">
        <authorList>
            <person name="Corre E."/>
            <person name="Pelletier E."/>
            <person name="Niang G."/>
            <person name="Scheremetjew M."/>
            <person name="Finn R."/>
            <person name="Kale V."/>
            <person name="Holt S."/>
            <person name="Cochrane G."/>
            <person name="Meng A."/>
            <person name="Brown T."/>
            <person name="Cohen L."/>
        </authorList>
    </citation>
    <scope>NUCLEOTIDE SEQUENCE</scope>
    <source>
        <strain evidence="1">GSO104</strain>
    </source>
</reference>
<proteinExistence type="predicted"/>
<gene>
    <name evidence="1" type="ORF">DBRI00130_LOCUS910</name>
</gene>
<protein>
    <submittedName>
        <fullName evidence="1">Uncharacterized protein</fullName>
    </submittedName>
</protein>
<name>A0A7S4QCS5_9STRA</name>
<evidence type="ECO:0000313" key="1">
    <source>
        <dbReference type="EMBL" id="CAE4579629.1"/>
    </source>
</evidence>
<accession>A0A7S4QCS5</accession>
<organism evidence="1">
    <name type="scientific">Ditylum brightwellii</name>
    <dbReference type="NCBI Taxonomy" id="49249"/>
    <lineage>
        <taxon>Eukaryota</taxon>
        <taxon>Sar</taxon>
        <taxon>Stramenopiles</taxon>
        <taxon>Ochrophyta</taxon>
        <taxon>Bacillariophyta</taxon>
        <taxon>Mediophyceae</taxon>
        <taxon>Lithodesmiophycidae</taxon>
        <taxon>Lithodesmiales</taxon>
        <taxon>Lithodesmiaceae</taxon>
        <taxon>Ditylum</taxon>
    </lineage>
</organism>
<dbReference type="EMBL" id="HBNS01001144">
    <property type="protein sequence ID" value="CAE4579629.1"/>
    <property type="molecule type" value="Transcribed_RNA"/>
</dbReference>
<dbReference type="AlphaFoldDB" id="A0A7S4QCS5"/>